<dbReference type="EMBL" id="ML120395">
    <property type="protein sequence ID" value="RPA98433.1"/>
    <property type="molecule type" value="Genomic_DNA"/>
</dbReference>
<keyword evidence="2" id="KW-1185">Reference proteome</keyword>
<evidence type="ECO:0000313" key="1">
    <source>
        <dbReference type="EMBL" id="RPA98433.1"/>
    </source>
</evidence>
<protein>
    <submittedName>
        <fullName evidence="1">Uncharacterized protein</fullName>
    </submittedName>
</protein>
<name>A0A3N4JJJ9_9PEZI</name>
<organism evidence="1 2">
    <name type="scientific">Choiromyces venosus 120613-1</name>
    <dbReference type="NCBI Taxonomy" id="1336337"/>
    <lineage>
        <taxon>Eukaryota</taxon>
        <taxon>Fungi</taxon>
        <taxon>Dikarya</taxon>
        <taxon>Ascomycota</taxon>
        <taxon>Pezizomycotina</taxon>
        <taxon>Pezizomycetes</taxon>
        <taxon>Pezizales</taxon>
        <taxon>Tuberaceae</taxon>
        <taxon>Choiromyces</taxon>
    </lineage>
</organism>
<dbReference type="AlphaFoldDB" id="A0A3N4JJJ9"/>
<reference evidence="1 2" key="1">
    <citation type="journal article" date="2018" name="Nat. Ecol. Evol.">
        <title>Pezizomycetes genomes reveal the molecular basis of ectomycorrhizal truffle lifestyle.</title>
        <authorList>
            <person name="Murat C."/>
            <person name="Payen T."/>
            <person name="Noel B."/>
            <person name="Kuo A."/>
            <person name="Morin E."/>
            <person name="Chen J."/>
            <person name="Kohler A."/>
            <person name="Krizsan K."/>
            <person name="Balestrini R."/>
            <person name="Da Silva C."/>
            <person name="Montanini B."/>
            <person name="Hainaut M."/>
            <person name="Levati E."/>
            <person name="Barry K.W."/>
            <person name="Belfiori B."/>
            <person name="Cichocki N."/>
            <person name="Clum A."/>
            <person name="Dockter R.B."/>
            <person name="Fauchery L."/>
            <person name="Guy J."/>
            <person name="Iotti M."/>
            <person name="Le Tacon F."/>
            <person name="Lindquist E.A."/>
            <person name="Lipzen A."/>
            <person name="Malagnac F."/>
            <person name="Mello A."/>
            <person name="Molinier V."/>
            <person name="Miyauchi S."/>
            <person name="Poulain J."/>
            <person name="Riccioni C."/>
            <person name="Rubini A."/>
            <person name="Sitrit Y."/>
            <person name="Splivallo R."/>
            <person name="Traeger S."/>
            <person name="Wang M."/>
            <person name="Zifcakova L."/>
            <person name="Wipf D."/>
            <person name="Zambonelli A."/>
            <person name="Paolocci F."/>
            <person name="Nowrousian M."/>
            <person name="Ottonello S."/>
            <person name="Baldrian P."/>
            <person name="Spatafora J.W."/>
            <person name="Henrissat B."/>
            <person name="Nagy L.G."/>
            <person name="Aury J.M."/>
            <person name="Wincker P."/>
            <person name="Grigoriev I.V."/>
            <person name="Bonfante P."/>
            <person name="Martin F.M."/>
        </authorList>
    </citation>
    <scope>NUCLEOTIDE SEQUENCE [LARGE SCALE GENOMIC DNA]</scope>
    <source>
        <strain evidence="1 2">120613-1</strain>
    </source>
</reference>
<dbReference type="Proteomes" id="UP000276215">
    <property type="component" value="Unassembled WGS sequence"/>
</dbReference>
<gene>
    <name evidence="1" type="ORF">L873DRAFT_1844159</name>
</gene>
<proteinExistence type="predicted"/>
<sequence>MPFAIRLQGPGVNPQDGRLYERRTLCPAILTHPARDAWDCWEHCFDLRLTKRFGLVASRDILAPAATVVCGGFLFAMDLLNRSDNETNKKIKKLGRKTENLSQKTDNLGQGTANLCQKTENLSQKMENTSMELLKKINQTQRLRWMLLSLPLATRKKSETARERLDKYYARVRREGEDCD</sequence>
<evidence type="ECO:0000313" key="2">
    <source>
        <dbReference type="Proteomes" id="UP000276215"/>
    </source>
</evidence>
<accession>A0A3N4JJJ9</accession>